<reference evidence="4" key="2">
    <citation type="submission" date="2021-04" db="EMBL/GenBank/DDBJ databases">
        <authorList>
            <person name="Podell S."/>
        </authorList>
    </citation>
    <scope>NUCLEOTIDE SEQUENCE</scope>
    <source>
        <strain evidence="4">Hildebrandi</strain>
    </source>
</reference>
<feature type="signal peptide" evidence="3">
    <location>
        <begin position="1"/>
        <end position="23"/>
    </location>
</feature>
<evidence type="ECO:0000256" key="3">
    <source>
        <dbReference type="SAM" id="SignalP"/>
    </source>
</evidence>
<dbReference type="EMBL" id="JAGRRH010000016">
    <property type="protein sequence ID" value="KAG7353699.1"/>
    <property type="molecule type" value="Genomic_DNA"/>
</dbReference>
<dbReference type="Proteomes" id="UP000693970">
    <property type="component" value="Unassembled WGS sequence"/>
</dbReference>
<evidence type="ECO:0000256" key="2">
    <source>
        <dbReference type="SAM" id="MobiDB-lite"/>
    </source>
</evidence>
<comment type="caution">
    <text evidence="4">The sequence shown here is derived from an EMBL/GenBank/DDBJ whole genome shotgun (WGS) entry which is preliminary data.</text>
</comment>
<evidence type="ECO:0008006" key="6">
    <source>
        <dbReference type="Google" id="ProtNLM"/>
    </source>
</evidence>
<name>A0A9K3PQN9_9STRA</name>
<feature type="chain" id="PRO_5039949694" description="Cathepsin propeptide inhibitor domain-containing protein" evidence="3">
    <location>
        <begin position="24"/>
        <end position="249"/>
    </location>
</feature>
<evidence type="ECO:0000313" key="4">
    <source>
        <dbReference type="EMBL" id="KAG7353699.1"/>
    </source>
</evidence>
<dbReference type="OrthoDB" id="48347at2759"/>
<feature type="compositionally biased region" description="Low complexity" evidence="2">
    <location>
        <begin position="160"/>
        <end position="172"/>
    </location>
</feature>
<reference evidence="4" key="1">
    <citation type="journal article" date="2021" name="Sci. Rep.">
        <title>Diploid genomic architecture of Nitzschia inconspicua, an elite biomass production diatom.</title>
        <authorList>
            <person name="Oliver A."/>
            <person name="Podell S."/>
            <person name="Pinowska A."/>
            <person name="Traller J.C."/>
            <person name="Smith S.R."/>
            <person name="McClure R."/>
            <person name="Beliaev A."/>
            <person name="Bohutskyi P."/>
            <person name="Hill E.A."/>
            <person name="Rabines A."/>
            <person name="Zheng H."/>
            <person name="Allen L.Z."/>
            <person name="Kuo A."/>
            <person name="Grigoriev I.V."/>
            <person name="Allen A.E."/>
            <person name="Hazlebeck D."/>
            <person name="Allen E.E."/>
        </authorList>
    </citation>
    <scope>NUCLEOTIDE SEQUENCE</scope>
    <source>
        <strain evidence="4">Hildebrandi</strain>
    </source>
</reference>
<evidence type="ECO:0000256" key="1">
    <source>
        <dbReference type="SAM" id="Coils"/>
    </source>
</evidence>
<feature type="compositionally biased region" description="Polar residues" evidence="2">
    <location>
        <begin position="144"/>
        <end position="159"/>
    </location>
</feature>
<keyword evidence="1" id="KW-0175">Coiled coil</keyword>
<accession>A0A9K3PQN9</accession>
<gene>
    <name evidence="4" type="ORF">IV203_003054</name>
</gene>
<feature type="coiled-coil region" evidence="1">
    <location>
        <begin position="182"/>
        <end position="216"/>
    </location>
</feature>
<evidence type="ECO:0000313" key="5">
    <source>
        <dbReference type="Proteomes" id="UP000693970"/>
    </source>
</evidence>
<keyword evidence="5" id="KW-1185">Reference proteome</keyword>
<proteinExistence type="predicted"/>
<sequence>MRFQLSLALACIIFLQQGDFYHAFLTNVPSVVTTPTTTNNPISLLHLSSPMATPAPDDEAVRQAYGQWRQKYNKGEFDSVRYQNFKSNFLAVTAKNNMDMNQARQMGTPPPTPIQLNEYGDCSAEEYRAIMQRSGGLRDPNTRLAPSNSLQPTNDFNNPRRQQQSSSVSTRQQQMSLASSNLRAAMDQRAKFESELMQLKQRLEEKQKLLQAATVEEQYCKNRIALREEQKRLLNERLRNGWDDERGLM</sequence>
<protein>
    <recommendedName>
        <fullName evidence="6">Cathepsin propeptide inhibitor domain-containing protein</fullName>
    </recommendedName>
</protein>
<keyword evidence="3" id="KW-0732">Signal</keyword>
<feature type="region of interest" description="Disordered" evidence="2">
    <location>
        <begin position="135"/>
        <end position="172"/>
    </location>
</feature>
<organism evidence="4 5">
    <name type="scientific">Nitzschia inconspicua</name>
    <dbReference type="NCBI Taxonomy" id="303405"/>
    <lineage>
        <taxon>Eukaryota</taxon>
        <taxon>Sar</taxon>
        <taxon>Stramenopiles</taxon>
        <taxon>Ochrophyta</taxon>
        <taxon>Bacillariophyta</taxon>
        <taxon>Bacillariophyceae</taxon>
        <taxon>Bacillariophycidae</taxon>
        <taxon>Bacillariales</taxon>
        <taxon>Bacillariaceae</taxon>
        <taxon>Nitzschia</taxon>
    </lineage>
</organism>
<dbReference type="AlphaFoldDB" id="A0A9K3PQN9"/>